<keyword evidence="5" id="KW-0378">Hydrolase</keyword>
<dbReference type="EMBL" id="BSXU01001992">
    <property type="protein sequence ID" value="GMG33182.1"/>
    <property type="molecule type" value="Genomic_DNA"/>
</dbReference>
<name>A0A9W6YSV5_AMBMO</name>
<comment type="subunit">
    <text evidence="9">Component of the Dom34-Hbs1 complex, also named Pelota-HBS1L complex, composed of dom34 and hbs1.</text>
</comment>
<evidence type="ECO:0000256" key="7">
    <source>
        <dbReference type="ARBA" id="ARBA00023134"/>
    </source>
</evidence>
<dbReference type="InterPro" id="IPR027417">
    <property type="entry name" value="P-loop_NTPase"/>
</dbReference>
<evidence type="ECO:0000256" key="9">
    <source>
        <dbReference type="ARBA" id="ARBA00063537"/>
    </source>
</evidence>
<dbReference type="Gene3D" id="3.40.50.300">
    <property type="entry name" value="P-loop containing nucleotide triphosphate hydrolases"/>
    <property type="match status" value="1"/>
</dbReference>
<dbReference type="OrthoDB" id="342024at2759"/>
<accession>A0A9W6YSV5</accession>
<dbReference type="InterPro" id="IPR054696">
    <property type="entry name" value="GTP-eEF1A_C"/>
</dbReference>
<keyword evidence="13" id="KW-1185">Reference proteome</keyword>
<dbReference type="InterPro" id="IPR031157">
    <property type="entry name" value="G_TR_CS"/>
</dbReference>
<evidence type="ECO:0000313" key="12">
    <source>
        <dbReference type="EMBL" id="GMG33182.1"/>
    </source>
</evidence>
<comment type="caution">
    <text evidence="12">The sequence shown here is derived from an EMBL/GenBank/DDBJ whole genome shotgun (WGS) entry which is preliminary data.</text>
</comment>
<evidence type="ECO:0000313" key="13">
    <source>
        <dbReference type="Proteomes" id="UP001165063"/>
    </source>
</evidence>
<dbReference type="GO" id="GO:0005525">
    <property type="term" value="F:GTP binding"/>
    <property type="evidence" value="ECO:0007669"/>
    <property type="project" value="UniProtKB-KW"/>
</dbReference>
<evidence type="ECO:0000256" key="4">
    <source>
        <dbReference type="ARBA" id="ARBA00022741"/>
    </source>
</evidence>
<evidence type="ECO:0000256" key="1">
    <source>
        <dbReference type="ARBA" id="ARBA00004496"/>
    </source>
</evidence>
<proteinExistence type="inferred from homology"/>
<dbReference type="PRINTS" id="PR00315">
    <property type="entry name" value="ELONGATNFCT"/>
</dbReference>
<dbReference type="GO" id="GO:1990533">
    <property type="term" value="C:Dom34-Hbs1 complex"/>
    <property type="evidence" value="ECO:0007669"/>
    <property type="project" value="UniProtKB-ARBA"/>
</dbReference>
<dbReference type="Pfam" id="PF00009">
    <property type="entry name" value="GTP_EFTU"/>
    <property type="match status" value="1"/>
</dbReference>
<dbReference type="InterPro" id="IPR050100">
    <property type="entry name" value="TRAFAC_GTPase_members"/>
</dbReference>
<keyword evidence="4" id="KW-0547">Nucleotide-binding</keyword>
<dbReference type="PROSITE" id="PS51722">
    <property type="entry name" value="G_TR_2"/>
    <property type="match status" value="1"/>
</dbReference>
<dbReference type="GO" id="GO:0005737">
    <property type="term" value="C:cytoplasm"/>
    <property type="evidence" value="ECO:0007669"/>
    <property type="project" value="UniProtKB-SubCell"/>
</dbReference>
<dbReference type="InterPro" id="IPR009000">
    <property type="entry name" value="Transl_B-barrel_sf"/>
</dbReference>
<keyword evidence="7" id="KW-0342">GTP-binding</keyword>
<feature type="domain" description="Tr-type G" evidence="11">
    <location>
        <begin position="150"/>
        <end position="371"/>
    </location>
</feature>
<dbReference type="InterPro" id="IPR009001">
    <property type="entry name" value="Transl_elong_EF1A/Init_IF2_C"/>
</dbReference>
<dbReference type="InterPro" id="IPR000795">
    <property type="entry name" value="T_Tr_GTP-bd_dom"/>
</dbReference>
<protein>
    <recommendedName>
        <fullName evidence="10">Elongation factor 1 alpha-like protein</fullName>
    </recommendedName>
</protein>
<evidence type="ECO:0000256" key="10">
    <source>
        <dbReference type="ARBA" id="ARBA00074866"/>
    </source>
</evidence>
<evidence type="ECO:0000259" key="11">
    <source>
        <dbReference type="PROSITE" id="PS51722"/>
    </source>
</evidence>
<dbReference type="SUPFAM" id="SSF52540">
    <property type="entry name" value="P-loop containing nucleoside triphosphate hydrolases"/>
    <property type="match status" value="1"/>
</dbReference>
<sequence>MIDADAGKSKTESDTQLPFEFEVSVQIIDRPRRFLTFESRNTFTNALTGDKLTRQLESQVSNKRRKIYHEHGNLLNFFTNPSEAVKKTIKKNLEKSKLGPSSDKDKVSKLADDVSKVKISKPAPVKKPATVSKPKQKINLDLELKKKNEKPNLSFVVIGHVDSGKSTMTGRLLYDLNIVDSKTLHKLTKESESIGKASFSLAWIMDQTSEERNRGITVDICQTQFETKQSSFTIIDSPGHKDYVPQMINGVTQADLAIAIIDASSFESGFIADGQTKEHLTIAKSLGIEKCILLINKMDVVGWSKDRYDEIKGQLTEFLTDELKYVKDDLIFLPASGYLGDNIVKKSKNLPWYSGSSLIELLESENKSVNHKIDKKSPFVMTINDVMESSKNDELTVSGRINSGLIQPGESISISPSQQTALIHSITITKSNVGSSLVKNEAQKLAIEGEFVELKLKKLDNWENIKVGDLCSLANNPIKPCNKFSCELQCFELTRLLLIGTPFVMFRNNISIPARLSSIELVNGKKNKKKHLRSNTVSTVTIEILERDMPLLTFGENKKLGRVVIRKDGFTVAAGKILDLLHE</sequence>
<dbReference type="GO" id="GO:0003924">
    <property type="term" value="F:GTPase activity"/>
    <property type="evidence" value="ECO:0007669"/>
    <property type="project" value="InterPro"/>
</dbReference>
<dbReference type="Pfam" id="PF22594">
    <property type="entry name" value="GTP-eEF1A_C"/>
    <property type="match status" value="1"/>
</dbReference>
<dbReference type="PROSITE" id="PS00301">
    <property type="entry name" value="G_TR_1"/>
    <property type="match status" value="1"/>
</dbReference>
<keyword evidence="6" id="KW-0648">Protein biosynthesis</keyword>
<evidence type="ECO:0000256" key="2">
    <source>
        <dbReference type="ARBA" id="ARBA00007249"/>
    </source>
</evidence>
<evidence type="ECO:0000256" key="3">
    <source>
        <dbReference type="ARBA" id="ARBA00022490"/>
    </source>
</evidence>
<dbReference type="GO" id="GO:0006412">
    <property type="term" value="P:translation"/>
    <property type="evidence" value="ECO:0007669"/>
    <property type="project" value="UniProtKB-KW"/>
</dbReference>
<reference evidence="12" key="1">
    <citation type="submission" date="2023-04" db="EMBL/GenBank/DDBJ databases">
        <title>Ambrosiozyma monospora NBRC 1965.</title>
        <authorList>
            <person name="Ichikawa N."/>
            <person name="Sato H."/>
            <person name="Tonouchi N."/>
        </authorList>
    </citation>
    <scope>NUCLEOTIDE SEQUENCE</scope>
    <source>
        <strain evidence="12">NBRC 1965</strain>
    </source>
</reference>
<evidence type="ECO:0000256" key="5">
    <source>
        <dbReference type="ARBA" id="ARBA00022801"/>
    </source>
</evidence>
<dbReference type="FunFam" id="3.40.50.300:FF:000204">
    <property type="entry name" value="Translation elongation factor Tu"/>
    <property type="match status" value="1"/>
</dbReference>
<dbReference type="PANTHER" id="PTHR23115">
    <property type="entry name" value="TRANSLATION FACTOR"/>
    <property type="match status" value="1"/>
</dbReference>
<evidence type="ECO:0000256" key="8">
    <source>
        <dbReference type="ARBA" id="ARBA00049117"/>
    </source>
</evidence>
<evidence type="ECO:0000256" key="6">
    <source>
        <dbReference type="ARBA" id="ARBA00022917"/>
    </source>
</evidence>
<dbReference type="SUPFAM" id="SSF50465">
    <property type="entry name" value="EF-Tu/eEF-1alpha/eIF2-gamma C-terminal domain"/>
    <property type="match status" value="1"/>
</dbReference>
<organism evidence="12 13">
    <name type="scientific">Ambrosiozyma monospora</name>
    <name type="common">Yeast</name>
    <name type="synonym">Endomycopsis monosporus</name>
    <dbReference type="NCBI Taxonomy" id="43982"/>
    <lineage>
        <taxon>Eukaryota</taxon>
        <taxon>Fungi</taxon>
        <taxon>Dikarya</taxon>
        <taxon>Ascomycota</taxon>
        <taxon>Saccharomycotina</taxon>
        <taxon>Pichiomycetes</taxon>
        <taxon>Pichiales</taxon>
        <taxon>Pichiaceae</taxon>
        <taxon>Ambrosiozyma</taxon>
    </lineage>
</organism>
<dbReference type="Gene3D" id="2.40.30.10">
    <property type="entry name" value="Translation factors"/>
    <property type="match status" value="2"/>
</dbReference>
<dbReference type="AlphaFoldDB" id="A0A9W6YSV5"/>
<comment type="similarity">
    <text evidence="2">Belongs to the TRAFAC class translation factor GTPase superfamily. Classic translation factor GTPase family. EF-Tu/EF-1A subfamily.</text>
</comment>
<comment type="subcellular location">
    <subcellularLocation>
        <location evidence="1">Cytoplasm</location>
    </subcellularLocation>
</comment>
<dbReference type="SUPFAM" id="SSF50447">
    <property type="entry name" value="Translation proteins"/>
    <property type="match status" value="1"/>
</dbReference>
<keyword evidence="3" id="KW-0963">Cytoplasm</keyword>
<dbReference type="Proteomes" id="UP001165063">
    <property type="component" value="Unassembled WGS sequence"/>
</dbReference>
<comment type="catalytic activity">
    <reaction evidence="8">
        <text>GTP + H2O = GDP + phosphate + H(+)</text>
        <dbReference type="Rhea" id="RHEA:19669"/>
        <dbReference type="ChEBI" id="CHEBI:15377"/>
        <dbReference type="ChEBI" id="CHEBI:15378"/>
        <dbReference type="ChEBI" id="CHEBI:37565"/>
        <dbReference type="ChEBI" id="CHEBI:43474"/>
        <dbReference type="ChEBI" id="CHEBI:58189"/>
    </reaction>
    <physiologicalReaction direction="left-to-right" evidence="8">
        <dbReference type="Rhea" id="RHEA:19670"/>
    </physiologicalReaction>
</comment>
<gene>
    <name evidence="12" type="ORF">Amon01_000424600</name>
</gene>
<dbReference type="CDD" id="cd01883">
    <property type="entry name" value="EF1_alpha"/>
    <property type="match status" value="1"/>
</dbReference>